<reference evidence="3 4" key="1">
    <citation type="submission" date="2019-06" db="EMBL/GenBank/DDBJ databases">
        <title>Sorghum-associated microbial communities from plants grown in Nebraska, USA.</title>
        <authorList>
            <person name="Schachtman D."/>
        </authorList>
    </citation>
    <scope>NUCLEOTIDE SEQUENCE [LARGE SCALE GENOMIC DNA]</scope>
    <source>
        <strain evidence="3 4">110</strain>
    </source>
</reference>
<proteinExistence type="predicted"/>
<sequence length="253" mass="28068">MKKLIVFYLLSIPYCFNSQDSSFVAYKDKNISHTFTYKKLILPVSLIAAGSVLKIPSLEDNVQGNVRSLFGYNFKTKIDDFTQYTPLLFLLSGQFLGFKALHGSRQMITNVLISSLITGSITYISKESFGSLRPDKSAYNSYPSGHSALAFNLATIQFLEYKDNNIIYASSGYLFAIMTALMRVGNNRHWSGDILTGAGLGIGVAIIVNYWNPLSGFDFIKISNHQVKLAGYPFMDKDSCGIGLILTLNTKVK</sequence>
<evidence type="ECO:0000313" key="4">
    <source>
        <dbReference type="Proteomes" id="UP000316437"/>
    </source>
</evidence>
<feature type="transmembrane region" description="Helical" evidence="1">
    <location>
        <begin position="166"/>
        <end position="182"/>
    </location>
</feature>
<gene>
    <name evidence="3" type="ORF">FB551_1468</name>
</gene>
<keyword evidence="1" id="KW-0812">Transmembrane</keyword>
<dbReference type="SUPFAM" id="SSF48317">
    <property type="entry name" value="Acid phosphatase/Vanadium-dependent haloperoxidase"/>
    <property type="match status" value="1"/>
</dbReference>
<keyword evidence="4" id="KW-1185">Reference proteome</keyword>
<dbReference type="EMBL" id="VFPD01000001">
    <property type="protein sequence ID" value="TQM21774.1"/>
    <property type="molecule type" value="Genomic_DNA"/>
</dbReference>
<comment type="caution">
    <text evidence="3">The sequence shown here is derived from an EMBL/GenBank/DDBJ whole genome shotgun (WGS) entry which is preliminary data.</text>
</comment>
<dbReference type="AlphaFoldDB" id="A0A543EJK5"/>
<feature type="domain" description="Phosphatidic acid phosphatase type 2/haloperoxidase" evidence="2">
    <location>
        <begin position="106"/>
        <end position="209"/>
    </location>
</feature>
<accession>A0A543EJK5</accession>
<evidence type="ECO:0000313" key="3">
    <source>
        <dbReference type="EMBL" id="TQM21774.1"/>
    </source>
</evidence>
<keyword evidence="1" id="KW-0472">Membrane</keyword>
<name>A0A543EJK5_9FLAO</name>
<dbReference type="Pfam" id="PF01569">
    <property type="entry name" value="PAP2"/>
    <property type="match status" value="1"/>
</dbReference>
<dbReference type="Proteomes" id="UP000316437">
    <property type="component" value="Unassembled WGS sequence"/>
</dbReference>
<dbReference type="SMART" id="SM00014">
    <property type="entry name" value="acidPPc"/>
    <property type="match status" value="1"/>
</dbReference>
<evidence type="ECO:0000259" key="2">
    <source>
        <dbReference type="SMART" id="SM00014"/>
    </source>
</evidence>
<dbReference type="RefSeq" id="WP_142016413.1">
    <property type="nucleotide sequence ID" value="NZ_VFPD01000001.1"/>
</dbReference>
<evidence type="ECO:0000256" key="1">
    <source>
        <dbReference type="SAM" id="Phobius"/>
    </source>
</evidence>
<dbReference type="InterPro" id="IPR000326">
    <property type="entry name" value="PAP2/HPO"/>
</dbReference>
<dbReference type="Gene3D" id="1.20.144.10">
    <property type="entry name" value="Phosphatidic acid phosphatase type 2/haloperoxidase"/>
    <property type="match status" value="1"/>
</dbReference>
<protein>
    <submittedName>
        <fullName evidence="3">Membrane-associated phospholipid phosphatase</fullName>
    </submittedName>
</protein>
<organism evidence="3 4">
    <name type="scientific">Chryseobacterium aquifrigidense</name>
    <dbReference type="NCBI Taxonomy" id="558021"/>
    <lineage>
        <taxon>Bacteria</taxon>
        <taxon>Pseudomonadati</taxon>
        <taxon>Bacteroidota</taxon>
        <taxon>Flavobacteriia</taxon>
        <taxon>Flavobacteriales</taxon>
        <taxon>Weeksellaceae</taxon>
        <taxon>Chryseobacterium group</taxon>
        <taxon>Chryseobacterium</taxon>
    </lineage>
</organism>
<dbReference type="InterPro" id="IPR036938">
    <property type="entry name" value="PAP2/HPO_sf"/>
</dbReference>
<keyword evidence="1" id="KW-1133">Transmembrane helix</keyword>
<feature type="transmembrane region" description="Helical" evidence="1">
    <location>
        <begin position="194"/>
        <end position="211"/>
    </location>
</feature>